<gene>
    <name evidence="1" type="ORF">NCTC5047_01968</name>
</gene>
<sequence length="152" mass="16478">MVMSAGASSRPSARLQDQLTQGLALLAVNEPGGRFVRIEQIVVCPLGEGDQHRLQGTALSVRTYSCQALPSEAGCRRRMPSSTSIFSRPASMFFGDTEVFLEFAKTAHPAQSIADDQQRPPVADNVEGAAIGQQLFSRRVRFTKASRLIVSL</sequence>
<dbReference type="EMBL" id="UGLH01000005">
    <property type="protein sequence ID" value="STT79226.1"/>
    <property type="molecule type" value="Genomic_DNA"/>
</dbReference>
<proteinExistence type="predicted"/>
<organism evidence="1 2">
    <name type="scientific">Klebsiella pneumoniae</name>
    <dbReference type="NCBI Taxonomy" id="573"/>
    <lineage>
        <taxon>Bacteria</taxon>
        <taxon>Pseudomonadati</taxon>
        <taxon>Pseudomonadota</taxon>
        <taxon>Gammaproteobacteria</taxon>
        <taxon>Enterobacterales</taxon>
        <taxon>Enterobacteriaceae</taxon>
        <taxon>Klebsiella/Raoultella group</taxon>
        <taxon>Klebsiella</taxon>
        <taxon>Klebsiella pneumoniae complex</taxon>
    </lineage>
</organism>
<accession>A0A377XBY2</accession>
<reference evidence="1 2" key="1">
    <citation type="submission" date="2018-06" db="EMBL/GenBank/DDBJ databases">
        <authorList>
            <consortium name="Pathogen Informatics"/>
            <person name="Doyle S."/>
        </authorList>
    </citation>
    <scope>NUCLEOTIDE SEQUENCE [LARGE SCALE GENOMIC DNA]</scope>
    <source>
        <strain evidence="1 2">NCTC5047</strain>
    </source>
</reference>
<evidence type="ECO:0000313" key="2">
    <source>
        <dbReference type="Proteomes" id="UP000254340"/>
    </source>
</evidence>
<protein>
    <submittedName>
        <fullName evidence="1">Uncharacterized protein</fullName>
    </submittedName>
</protein>
<name>A0A377XBY2_KLEPN</name>
<dbReference type="AlphaFoldDB" id="A0A377XBY2"/>
<dbReference type="Proteomes" id="UP000254340">
    <property type="component" value="Unassembled WGS sequence"/>
</dbReference>
<evidence type="ECO:0000313" key="1">
    <source>
        <dbReference type="EMBL" id="STT79226.1"/>
    </source>
</evidence>